<accession>A0ABT1YPJ7</accession>
<dbReference type="Proteomes" id="UP001300012">
    <property type="component" value="Unassembled WGS sequence"/>
</dbReference>
<dbReference type="EMBL" id="JANQBD010000024">
    <property type="protein sequence ID" value="MCR8635107.1"/>
    <property type="molecule type" value="Genomic_DNA"/>
</dbReference>
<proteinExistence type="predicted"/>
<comment type="caution">
    <text evidence="1">The sequence shown here is derived from an EMBL/GenBank/DDBJ whole genome shotgun (WGS) entry which is preliminary data.</text>
</comment>
<reference evidence="1 2" key="1">
    <citation type="submission" date="2022-08" db="EMBL/GenBank/DDBJ databases">
        <title>Paenibacillus endoradicis sp. nov., Paenibacillus radicibacter sp. nov and Paenibacillus pararadicis sp. nov., three cold-adapted plant growth-promoting bacteria isolated from root of Larix gmelinii in Great Khingan.</title>
        <authorList>
            <person name="Xue H."/>
        </authorList>
    </citation>
    <scope>NUCLEOTIDE SEQUENCE [LARGE SCALE GENOMIC DNA]</scope>
    <source>
        <strain evidence="1 2">N5-1-1-5</strain>
    </source>
</reference>
<evidence type="ECO:0000313" key="2">
    <source>
        <dbReference type="Proteomes" id="UP001300012"/>
    </source>
</evidence>
<dbReference type="RefSeq" id="WP_258216650.1">
    <property type="nucleotide sequence ID" value="NZ_JANQBD010000024.1"/>
</dbReference>
<protein>
    <submittedName>
        <fullName evidence="1">Uncharacterized protein</fullName>
    </submittedName>
</protein>
<name>A0ABT1YPJ7_9BACL</name>
<organism evidence="1 2">
    <name type="scientific">Paenibacillus radicis</name>
    <name type="common">ex Xue et al. 2023</name>
    <dbReference type="NCBI Taxonomy" id="2972489"/>
    <lineage>
        <taxon>Bacteria</taxon>
        <taxon>Bacillati</taxon>
        <taxon>Bacillota</taxon>
        <taxon>Bacilli</taxon>
        <taxon>Bacillales</taxon>
        <taxon>Paenibacillaceae</taxon>
        <taxon>Paenibacillus</taxon>
    </lineage>
</organism>
<gene>
    <name evidence="1" type="ORF">NV381_28295</name>
</gene>
<sequence length="55" mass="6481">MFEKIKSLLKDYFIVEHPGDDYGYYPNEYGSYPFYKLSGTSDDLLDDEMDKEGLK</sequence>
<keyword evidence="2" id="KW-1185">Reference proteome</keyword>
<evidence type="ECO:0000313" key="1">
    <source>
        <dbReference type="EMBL" id="MCR8635107.1"/>
    </source>
</evidence>